<proteinExistence type="predicted"/>
<feature type="chain" id="PRO_5027112707" evidence="1">
    <location>
        <begin position="19"/>
        <end position="233"/>
    </location>
</feature>
<keyword evidence="3" id="KW-1185">Reference proteome</keyword>
<comment type="caution">
    <text evidence="2">The sequence shown here is derived from an EMBL/GenBank/DDBJ whole genome shotgun (WGS) entry which is preliminary data.</text>
</comment>
<dbReference type="Gene3D" id="3.40.190.10">
    <property type="entry name" value="Periplasmic binding protein-like II"/>
    <property type="match status" value="2"/>
</dbReference>
<name>A0A6N6VRJ6_9BACT</name>
<dbReference type="OrthoDB" id="8594082at2"/>
<dbReference type="EMBL" id="WFLM01000004">
    <property type="protein sequence ID" value="KAB8037683.1"/>
    <property type="molecule type" value="Genomic_DNA"/>
</dbReference>
<dbReference type="RefSeq" id="WP_153420758.1">
    <property type="nucleotide sequence ID" value="NZ_WFLM01000004.1"/>
</dbReference>
<keyword evidence="1" id="KW-0732">Signal</keyword>
<dbReference type="AlphaFoldDB" id="A0A6N6VRJ6"/>
<organism evidence="2 3">
    <name type="scientific">Silvanigrella paludirubra</name>
    <dbReference type="NCBI Taxonomy" id="2499159"/>
    <lineage>
        <taxon>Bacteria</taxon>
        <taxon>Pseudomonadati</taxon>
        <taxon>Bdellovibrionota</taxon>
        <taxon>Oligoflexia</taxon>
        <taxon>Silvanigrellales</taxon>
        <taxon>Silvanigrellaceae</taxon>
        <taxon>Silvanigrella</taxon>
    </lineage>
</organism>
<protein>
    <submittedName>
        <fullName evidence="2">Transporter substrate-binding domain-containing protein</fullName>
    </submittedName>
</protein>
<dbReference type="Proteomes" id="UP000437748">
    <property type="component" value="Unassembled WGS sequence"/>
</dbReference>
<accession>A0A6N6VRJ6</accession>
<dbReference type="PANTHER" id="PTHR38834">
    <property type="entry name" value="PERIPLASMIC SUBSTRATE BINDING PROTEIN FAMILY 3"/>
    <property type="match status" value="1"/>
</dbReference>
<evidence type="ECO:0000313" key="2">
    <source>
        <dbReference type="EMBL" id="KAB8037683.1"/>
    </source>
</evidence>
<sequence>MKSIIVCLILFLCFKAYSDDLKNIVIYSDEDIPYVTINKEGIIDGGIATEVIYKILNKLNLPKSTIESVPWARAYFNATTKPNVIIYPIVKTKERQENLDFIIKLLDSTVFLYKLKSRADIKVKNLNEAKKYRVCAVRDDYRADYLKLNKFEYIELATNSTLNVKKFIEGRCDLIISTEIGIQNKLKNLKYEFNLIENVFSLKNLDSALYAAINKNTSKEIKDKIKLAGDSLK</sequence>
<reference evidence="2 3" key="1">
    <citation type="submission" date="2019-10" db="EMBL/GenBank/DDBJ databases">
        <title>New species of Slilvanegrellaceae.</title>
        <authorList>
            <person name="Pitt A."/>
            <person name="Hahn M.W."/>
        </authorList>
    </citation>
    <scope>NUCLEOTIDE SEQUENCE [LARGE SCALE GENOMIC DNA]</scope>
    <source>
        <strain evidence="2 3">SP-Ram-0.45-NSY-1</strain>
    </source>
</reference>
<dbReference type="PANTHER" id="PTHR38834:SF3">
    <property type="entry name" value="SOLUTE-BINDING PROTEIN FAMILY 3_N-TERMINAL DOMAIN-CONTAINING PROTEIN"/>
    <property type="match status" value="1"/>
</dbReference>
<evidence type="ECO:0000256" key="1">
    <source>
        <dbReference type="SAM" id="SignalP"/>
    </source>
</evidence>
<dbReference type="SUPFAM" id="SSF53850">
    <property type="entry name" value="Periplasmic binding protein-like II"/>
    <property type="match status" value="1"/>
</dbReference>
<evidence type="ECO:0000313" key="3">
    <source>
        <dbReference type="Proteomes" id="UP000437748"/>
    </source>
</evidence>
<gene>
    <name evidence="2" type="ORF">GCL60_10945</name>
</gene>
<feature type="signal peptide" evidence="1">
    <location>
        <begin position="1"/>
        <end position="18"/>
    </location>
</feature>